<dbReference type="Gene3D" id="3.40.250.10">
    <property type="entry name" value="Rhodanese-like domain"/>
    <property type="match status" value="1"/>
</dbReference>
<dbReference type="PROSITE" id="PS50206">
    <property type="entry name" value="RHODANESE_3"/>
    <property type="match status" value="1"/>
</dbReference>
<dbReference type="PANTHER" id="PTHR43031:SF16">
    <property type="entry name" value="OXIDOREDUCTASE"/>
    <property type="match status" value="1"/>
</dbReference>
<dbReference type="Proteomes" id="UP001597261">
    <property type="component" value="Unassembled WGS sequence"/>
</dbReference>
<dbReference type="SMART" id="SM00450">
    <property type="entry name" value="RHOD"/>
    <property type="match status" value="1"/>
</dbReference>
<gene>
    <name evidence="2" type="ORF">ACFSL4_26045</name>
</gene>
<dbReference type="CDD" id="cd00158">
    <property type="entry name" value="RHOD"/>
    <property type="match status" value="1"/>
</dbReference>
<evidence type="ECO:0000313" key="2">
    <source>
        <dbReference type="EMBL" id="MFD1661571.1"/>
    </source>
</evidence>
<dbReference type="SUPFAM" id="SSF52821">
    <property type="entry name" value="Rhodanese/Cell cycle control phosphatase"/>
    <property type="match status" value="1"/>
</dbReference>
<accession>A0ABW4IYH5</accession>
<protein>
    <submittedName>
        <fullName evidence="2">Rhodanese-like domain-containing protein</fullName>
    </submittedName>
</protein>
<evidence type="ECO:0000313" key="3">
    <source>
        <dbReference type="Proteomes" id="UP001597261"/>
    </source>
</evidence>
<evidence type="ECO:0000259" key="1">
    <source>
        <dbReference type="PROSITE" id="PS50206"/>
    </source>
</evidence>
<feature type="domain" description="Rhodanese" evidence="1">
    <location>
        <begin position="16"/>
        <end position="101"/>
    </location>
</feature>
<dbReference type="InterPro" id="IPR050229">
    <property type="entry name" value="GlpE_sulfurtransferase"/>
</dbReference>
<dbReference type="InterPro" id="IPR001763">
    <property type="entry name" value="Rhodanese-like_dom"/>
</dbReference>
<comment type="caution">
    <text evidence="2">The sequence shown here is derived from an EMBL/GenBank/DDBJ whole genome shotgun (WGS) entry which is preliminary data.</text>
</comment>
<organism evidence="2 3">
    <name type="scientific">Streptomyces caeni</name>
    <dbReference type="NCBI Taxonomy" id="2307231"/>
    <lineage>
        <taxon>Bacteria</taxon>
        <taxon>Bacillati</taxon>
        <taxon>Actinomycetota</taxon>
        <taxon>Actinomycetes</taxon>
        <taxon>Kitasatosporales</taxon>
        <taxon>Streptomycetaceae</taxon>
        <taxon>Streptomyces</taxon>
    </lineage>
</organism>
<reference evidence="3" key="1">
    <citation type="journal article" date="2019" name="Int. J. Syst. Evol. Microbiol.">
        <title>The Global Catalogue of Microorganisms (GCM) 10K type strain sequencing project: providing services to taxonomists for standard genome sequencing and annotation.</title>
        <authorList>
            <consortium name="The Broad Institute Genomics Platform"/>
            <consortium name="The Broad Institute Genome Sequencing Center for Infectious Disease"/>
            <person name="Wu L."/>
            <person name="Ma J."/>
        </authorList>
    </citation>
    <scope>NUCLEOTIDE SEQUENCE [LARGE SCALE GENOMIC DNA]</scope>
    <source>
        <strain evidence="3">CGMCC 1.12470</strain>
    </source>
</reference>
<keyword evidence="3" id="KW-1185">Reference proteome</keyword>
<proteinExistence type="predicted"/>
<dbReference type="PANTHER" id="PTHR43031">
    <property type="entry name" value="FAD-DEPENDENT OXIDOREDUCTASE"/>
    <property type="match status" value="1"/>
</dbReference>
<dbReference type="InterPro" id="IPR036873">
    <property type="entry name" value="Rhodanese-like_dom_sf"/>
</dbReference>
<dbReference type="Pfam" id="PF00581">
    <property type="entry name" value="Rhodanese"/>
    <property type="match status" value="1"/>
</dbReference>
<dbReference type="EMBL" id="JBHUDX010000079">
    <property type="protein sequence ID" value="MFD1661571.1"/>
    <property type="molecule type" value="Genomic_DNA"/>
</dbReference>
<name>A0ABW4IYH5_9ACTN</name>
<dbReference type="RefSeq" id="WP_381087673.1">
    <property type="nucleotide sequence ID" value="NZ_JBHUDX010000079.1"/>
</dbReference>
<sequence>MAREVTLETFAAAWADGGLVVDVREAYEYAAGHVPGARFMPLSTVLDRSAELPAERRVYVICASGNRSKTATDWMRSRGVDAYSVAGGTRGWTQGGRPVATGHHERTA</sequence>